<keyword evidence="1" id="KW-0378">Hydrolase</keyword>
<dbReference type="GO" id="GO:0008233">
    <property type="term" value="F:peptidase activity"/>
    <property type="evidence" value="ECO:0007669"/>
    <property type="project" value="UniProtKB-KW"/>
</dbReference>
<evidence type="ECO:0000313" key="1">
    <source>
        <dbReference type="EMBL" id="GAQ17850.1"/>
    </source>
</evidence>
<gene>
    <name evidence="1" type="ORF">OPHB3_1787</name>
</gene>
<accession>A0A0U9H574</accession>
<organism evidence="1 2">
    <name type="scientific">Oceanobacillus picturae</name>
    <dbReference type="NCBI Taxonomy" id="171693"/>
    <lineage>
        <taxon>Bacteria</taxon>
        <taxon>Bacillati</taxon>
        <taxon>Bacillota</taxon>
        <taxon>Bacilli</taxon>
        <taxon>Bacillales</taxon>
        <taxon>Bacillaceae</taxon>
        <taxon>Oceanobacillus</taxon>
    </lineage>
</organism>
<comment type="caution">
    <text evidence="1">The sequence shown here is derived from an EMBL/GenBank/DDBJ whole genome shotgun (WGS) entry which is preliminary data.</text>
</comment>
<proteinExistence type="predicted"/>
<dbReference type="AlphaFoldDB" id="A0A0U9H574"/>
<dbReference type="Proteomes" id="UP000052946">
    <property type="component" value="Unassembled WGS sequence"/>
</dbReference>
<protein>
    <submittedName>
        <fullName evidence="1">Related to Ubiquitin-like-specific protease 1</fullName>
    </submittedName>
</protein>
<dbReference type="RefSeq" id="WP_058950071.1">
    <property type="nucleotide sequence ID" value="NZ_BBXV01000023.1"/>
</dbReference>
<reference evidence="1 2" key="2">
    <citation type="journal article" date="2016" name="Genome Announc.">
        <title>Draft Genome Sequence of Oceanobacillus picturae Heshi-B3, Isolated from Fermented Rice Bran in a Traditional Japanese Seafood Dish.</title>
        <authorList>
            <person name="Akuzawa S."/>
            <person name="Nagaoka J."/>
            <person name="Kanekatsu M."/>
            <person name="Kanesaki Y."/>
            <person name="Suzuki T."/>
        </authorList>
    </citation>
    <scope>NUCLEOTIDE SEQUENCE [LARGE SCALE GENOMIC DNA]</scope>
    <source>
        <strain evidence="1 2">Heshi-B3</strain>
    </source>
</reference>
<dbReference type="GO" id="GO:0006508">
    <property type="term" value="P:proteolysis"/>
    <property type="evidence" value="ECO:0007669"/>
    <property type="project" value="UniProtKB-KW"/>
</dbReference>
<keyword evidence="1" id="KW-0645">Protease</keyword>
<name>A0A0U9H574_9BACI</name>
<evidence type="ECO:0000313" key="2">
    <source>
        <dbReference type="Proteomes" id="UP000052946"/>
    </source>
</evidence>
<dbReference type="OrthoDB" id="1951796at2"/>
<reference evidence="2" key="1">
    <citation type="submission" date="2015-07" db="EMBL/GenBank/DDBJ databases">
        <title>Draft Genome Sequence of Oceanobacillus picturae Heshi-B3 that Was Isolated from Fermented Rice Bran with Aging Salted Mackerel, Which Was Named Heshiko as Traditional Fermented Seafood in Japan.</title>
        <authorList>
            <person name="Akuzawa S."/>
            <person name="Nakagawa J."/>
            <person name="Kanekatsu T."/>
            <person name="Kanesaki Y."/>
            <person name="Suzuki T."/>
        </authorList>
    </citation>
    <scope>NUCLEOTIDE SEQUENCE [LARGE SCALE GENOMIC DNA]</scope>
    <source>
        <strain evidence="2">Heshi-B3</strain>
    </source>
</reference>
<dbReference type="EMBL" id="BBXV01000023">
    <property type="protein sequence ID" value="GAQ17850.1"/>
    <property type="molecule type" value="Genomic_DNA"/>
</dbReference>
<sequence>MNIEHKQEQFLNEIINLKQDLISSLNSESVEKYRAKYKGKYSPERFKEYFIEKIAIHAIFKYILIRMIEDSMQRVKAKLNEEGLSVWHEMSKNYRKDYDVLYQLAEKDIKREKDLADIFVETVYDEEQFVSKIERVITDYIPLLAKYDFKSLDANTTLTIIEKLYSAEKREELQRFDQPSFVINFLLQQVGLV</sequence>